<keyword evidence="4" id="KW-1185">Reference proteome</keyword>
<accession>A0A833RDQ2</accession>
<sequence>MPAWPSPLPGRPGSVTGQESRDLRVLFRTASAAHLLSFLSFALSGTLSVSFLSLFLLSLLHSRQIIEATTTTSQQISASPPDRRRSAATRSSRSPPAATIFLVSAIYLYRSDRRSRFKRKLTVLRQLFVNPCEGSRSEQEKF</sequence>
<evidence type="ECO:0000313" key="4">
    <source>
        <dbReference type="Proteomes" id="UP000623129"/>
    </source>
</evidence>
<organism evidence="3 4">
    <name type="scientific">Carex littledalei</name>
    <dbReference type="NCBI Taxonomy" id="544730"/>
    <lineage>
        <taxon>Eukaryota</taxon>
        <taxon>Viridiplantae</taxon>
        <taxon>Streptophyta</taxon>
        <taxon>Embryophyta</taxon>
        <taxon>Tracheophyta</taxon>
        <taxon>Spermatophyta</taxon>
        <taxon>Magnoliopsida</taxon>
        <taxon>Liliopsida</taxon>
        <taxon>Poales</taxon>
        <taxon>Cyperaceae</taxon>
        <taxon>Cyperoideae</taxon>
        <taxon>Cariceae</taxon>
        <taxon>Carex</taxon>
        <taxon>Carex subgen. Euthyceras</taxon>
    </lineage>
</organism>
<comment type="caution">
    <text evidence="3">The sequence shown here is derived from an EMBL/GenBank/DDBJ whole genome shotgun (WGS) entry which is preliminary data.</text>
</comment>
<evidence type="ECO:0000313" key="3">
    <source>
        <dbReference type="EMBL" id="KAF3333053.1"/>
    </source>
</evidence>
<protein>
    <recommendedName>
        <fullName evidence="5">Transmembrane protein</fullName>
    </recommendedName>
</protein>
<proteinExistence type="predicted"/>
<keyword evidence="2" id="KW-0812">Transmembrane</keyword>
<reference evidence="3" key="1">
    <citation type="submission" date="2020-01" db="EMBL/GenBank/DDBJ databases">
        <title>Genome sequence of Kobresia littledalei, the first chromosome-level genome in the family Cyperaceae.</title>
        <authorList>
            <person name="Qu G."/>
        </authorList>
    </citation>
    <scope>NUCLEOTIDE SEQUENCE</scope>
    <source>
        <strain evidence="3">C.B.Clarke</strain>
        <tissue evidence="3">Leaf</tissue>
    </source>
</reference>
<keyword evidence="2" id="KW-1133">Transmembrane helix</keyword>
<dbReference type="AlphaFoldDB" id="A0A833RDQ2"/>
<feature type="transmembrane region" description="Helical" evidence="2">
    <location>
        <begin position="33"/>
        <end position="57"/>
    </location>
</feature>
<keyword evidence="2" id="KW-0472">Membrane</keyword>
<gene>
    <name evidence="3" type="ORF">FCM35_KLT02630</name>
</gene>
<feature type="region of interest" description="Disordered" evidence="1">
    <location>
        <begin position="70"/>
        <end position="95"/>
    </location>
</feature>
<dbReference type="EMBL" id="SWLB01000011">
    <property type="protein sequence ID" value="KAF3333053.1"/>
    <property type="molecule type" value="Genomic_DNA"/>
</dbReference>
<evidence type="ECO:0000256" key="2">
    <source>
        <dbReference type="SAM" id="Phobius"/>
    </source>
</evidence>
<dbReference type="Proteomes" id="UP000623129">
    <property type="component" value="Unassembled WGS sequence"/>
</dbReference>
<name>A0A833RDQ2_9POAL</name>
<evidence type="ECO:0008006" key="5">
    <source>
        <dbReference type="Google" id="ProtNLM"/>
    </source>
</evidence>
<evidence type="ECO:0000256" key="1">
    <source>
        <dbReference type="SAM" id="MobiDB-lite"/>
    </source>
</evidence>
<feature type="compositionally biased region" description="Low complexity" evidence="1">
    <location>
        <begin position="70"/>
        <end position="80"/>
    </location>
</feature>